<dbReference type="EMBL" id="KX774374">
    <property type="protein sequence ID" value="AOY11836.1"/>
    <property type="molecule type" value="Genomic_DNA"/>
</dbReference>
<proteinExistence type="predicted"/>
<dbReference type="KEGG" id="vg:54977066"/>
<gene>
    <name evidence="2" type="primary">PP_00031</name>
</gene>
<dbReference type="GO" id="GO:0019069">
    <property type="term" value="P:viral capsid assembly"/>
    <property type="evidence" value="ECO:0007669"/>
    <property type="project" value="InterPro"/>
</dbReference>
<feature type="region of interest" description="Disordered" evidence="1">
    <location>
        <begin position="1"/>
        <end position="20"/>
    </location>
</feature>
<evidence type="ECO:0000313" key="2">
    <source>
        <dbReference type="EMBL" id="AOY11836.1"/>
    </source>
</evidence>
<feature type="region of interest" description="Disordered" evidence="1">
    <location>
        <begin position="92"/>
        <end position="111"/>
    </location>
</feature>
<protein>
    <submittedName>
        <fullName evidence="2">Putative head completion protein</fullName>
    </submittedName>
</protein>
<dbReference type="Pfam" id="PF05926">
    <property type="entry name" value="Phage_GPL"/>
    <property type="match status" value="1"/>
</dbReference>
<organism evidence="2 3">
    <name type="scientific">Salinivibrio phage SMHB1</name>
    <dbReference type="NCBI Taxonomy" id="1897436"/>
    <lineage>
        <taxon>Viruses</taxon>
        <taxon>Duplodnaviria</taxon>
        <taxon>Heunggongvirae</taxon>
        <taxon>Uroviricota</taxon>
        <taxon>Caudoviricetes</taxon>
        <taxon>Peduoviridae</taxon>
        <taxon>Playavirus</taxon>
        <taxon>Playavirus SMHB1</taxon>
    </lineage>
</organism>
<name>A0A1D9C9U4_9CAUD</name>
<dbReference type="InterPro" id="IPR009225">
    <property type="entry name" value="Phage_head_completion_GpL"/>
</dbReference>
<dbReference type="RefSeq" id="YP_009786973.1">
    <property type="nucleotide sequence ID" value="NC_047775.1"/>
</dbReference>
<reference evidence="2 3" key="1">
    <citation type="submission" date="2016-08" db="EMBL/GenBank/DDBJ databases">
        <title>Salinivibrio phage SMHB1.</title>
        <authorList>
            <person name="Olonade I.T."/>
            <person name="van Zyl L.J."/>
            <person name="Trindade M.I."/>
        </authorList>
    </citation>
    <scope>NUCLEOTIDE SEQUENCE [LARGE SCALE GENOMIC DNA]</scope>
</reference>
<evidence type="ECO:0000313" key="3">
    <source>
        <dbReference type="Proteomes" id="UP000225897"/>
    </source>
</evidence>
<dbReference type="Proteomes" id="UP000225897">
    <property type="component" value="Segment"/>
</dbReference>
<sequence length="135" mass="14703">MSLGGKRPETQNTDIPANGWPALSTGEFRSLRRIAFTFDENSIAMAVSIAAQAVQNQLADIDRSTLTGGLLLAYKRAVYSRAHADLLPEFATQSRRDEAENAAEDAPEQDARFRAQSNRDIALILGRSANGVELI</sequence>
<dbReference type="GeneID" id="54977066"/>
<accession>A0A1D9C9U4</accession>
<evidence type="ECO:0000256" key="1">
    <source>
        <dbReference type="SAM" id="MobiDB-lite"/>
    </source>
</evidence>
<keyword evidence="3" id="KW-1185">Reference proteome</keyword>